<dbReference type="Proteomes" id="UP000655044">
    <property type="component" value="Unassembled WGS sequence"/>
</dbReference>
<reference evidence="2" key="1">
    <citation type="submission" date="2021-01" db="EMBL/GenBank/DDBJ databases">
        <title>Whole genome shotgun sequence of Planobispora rosea NBRC 15558.</title>
        <authorList>
            <person name="Komaki H."/>
            <person name="Tamura T."/>
        </authorList>
    </citation>
    <scope>NUCLEOTIDE SEQUENCE</scope>
    <source>
        <strain evidence="2">NBRC 15558</strain>
    </source>
</reference>
<evidence type="ECO:0000313" key="3">
    <source>
        <dbReference type="Proteomes" id="UP000655044"/>
    </source>
</evidence>
<protein>
    <recommendedName>
        <fullName evidence="4">DUF1702 family protein</fullName>
    </recommendedName>
</protein>
<evidence type="ECO:0008006" key="4">
    <source>
        <dbReference type="Google" id="ProtNLM"/>
    </source>
</evidence>
<dbReference type="EMBL" id="BOOI01000081">
    <property type="protein sequence ID" value="GIH88489.1"/>
    <property type="molecule type" value="Genomic_DNA"/>
</dbReference>
<keyword evidence="3" id="KW-1185">Reference proteome</keyword>
<dbReference type="Pfam" id="PF08012">
    <property type="entry name" value="DUF1702"/>
    <property type="match status" value="1"/>
</dbReference>
<evidence type="ECO:0000313" key="2">
    <source>
        <dbReference type="EMBL" id="GIH88489.1"/>
    </source>
</evidence>
<accession>A0A8J3WFS2</accession>
<evidence type="ECO:0000256" key="1">
    <source>
        <dbReference type="SAM" id="MobiDB-lite"/>
    </source>
</evidence>
<dbReference type="AlphaFoldDB" id="A0A8J3WFS2"/>
<comment type="caution">
    <text evidence="2">The sequence shown here is derived from an EMBL/GenBank/DDBJ whole genome shotgun (WGS) entry which is preliminary data.</text>
</comment>
<proteinExistence type="predicted"/>
<name>A0A8J3WFS2_PLARO</name>
<organism evidence="2 3">
    <name type="scientific">Planobispora rosea</name>
    <dbReference type="NCBI Taxonomy" id="35762"/>
    <lineage>
        <taxon>Bacteria</taxon>
        <taxon>Bacillati</taxon>
        <taxon>Actinomycetota</taxon>
        <taxon>Actinomycetes</taxon>
        <taxon>Streptosporangiales</taxon>
        <taxon>Streptosporangiaceae</taxon>
        <taxon>Planobispora</taxon>
    </lineage>
</organism>
<feature type="region of interest" description="Disordered" evidence="1">
    <location>
        <begin position="1"/>
        <end position="25"/>
    </location>
</feature>
<sequence length="336" mass="35762">MPSEAVPSESAPRQSAPEAPAAGRTEALRALRGPLRQDPGRGDFGRLRFRLGPARGHLEAAVLSFLTGFNAVIAGEAERIDDLGEEVRGFAYEGAGMACATLDVLTLTGGRRLRALLSGQGVRYPHMIHSGAGCAYARLRLRPTWGVRAVHPLLRWLAFDGFGFHRGLFAADRTVGRRRTPRLMDRTRWAIFDQGLGRALWFHECAGADDVVLRLAEFPAGRRADLWSGIGMAAAYAGGAAPDDLERLAGAAAEAGFHAHLAQGAAFACAARLISGAVPGHTAAAAPVLCGAEVDEAAGWTDTALIALGHNAYSGEHYQAWRAGVRKAWSRRGREA</sequence>
<dbReference type="InterPro" id="IPR012964">
    <property type="entry name" value="DUF1702"/>
</dbReference>
<gene>
    <name evidence="2" type="ORF">Pro02_68970</name>
</gene>